<organism evidence="3">
    <name type="scientific">Neobacillus citreus</name>
    <dbReference type="NCBI Taxonomy" id="2833578"/>
    <lineage>
        <taxon>Bacteria</taxon>
        <taxon>Bacillati</taxon>
        <taxon>Bacillota</taxon>
        <taxon>Bacilli</taxon>
        <taxon>Bacillales</taxon>
        <taxon>Bacillaceae</taxon>
        <taxon>Neobacillus</taxon>
    </lineage>
</organism>
<evidence type="ECO:0000256" key="1">
    <source>
        <dbReference type="SAM" id="MobiDB-lite"/>
    </source>
</evidence>
<dbReference type="EMBL" id="JAGYPE020000006">
    <property type="protein sequence ID" value="MCH6265006.1"/>
    <property type="molecule type" value="Genomic_DNA"/>
</dbReference>
<feature type="domain" description="PepSY" evidence="2">
    <location>
        <begin position="116"/>
        <end position="174"/>
    </location>
</feature>
<proteinExistence type="predicted"/>
<dbReference type="EMBL" id="JAGYPE010000004">
    <property type="protein sequence ID" value="MBS4183918.1"/>
    <property type="molecule type" value="Genomic_DNA"/>
</dbReference>
<dbReference type="Proteomes" id="UP000677265">
    <property type="component" value="Unassembled WGS sequence"/>
</dbReference>
<dbReference type="InterPro" id="IPR025711">
    <property type="entry name" value="PepSY"/>
</dbReference>
<dbReference type="RefSeq" id="WP_213143848.1">
    <property type="nucleotide sequence ID" value="NZ_JAGYPE020000006.1"/>
</dbReference>
<reference evidence="3" key="1">
    <citation type="submission" date="2021-05" db="EMBL/GenBank/DDBJ databases">
        <title>Novel Bacillus species.</title>
        <authorList>
            <person name="Liu G."/>
        </authorList>
    </citation>
    <scope>NUCLEOTIDE SEQUENCE</scope>
    <source>
        <strain evidence="3 5">FJAT-50051</strain>
    </source>
</reference>
<protein>
    <submittedName>
        <fullName evidence="3">PepSY domain-containing protein</fullName>
    </submittedName>
</protein>
<evidence type="ECO:0000313" key="5">
    <source>
        <dbReference type="Proteomes" id="UP000677265"/>
    </source>
</evidence>
<sequence length="182" mass="20033">MKKIATGILLILIIGALGWYGATMAFNRSHPSLSEDKVSQMILNKYGGMIQNISMIQENYKLTLVKDQIKYDIIVNGRTGEVLSMTKQGAPDTTDRRQPETKEPPPSNNGVAPETPIAIEKAKALALEKVSGTITSAKLDEEDGELVYEIEIKQSKSKKAEVIINAYSGKIESITFETEDED</sequence>
<comment type="caution">
    <text evidence="3">The sequence shown here is derived from an EMBL/GenBank/DDBJ whole genome shotgun (WGS) entry which is preliminary data.</text>
</comment>
<feature type="region of interest" description="Disordered" evidence="1">
    <location>
        <begin position="84"/>
        <end position="114"/>
    </location>
</feature>
<evidence type="ECO:0000313" key="3">
    <source>
        <dbReference type="EMBL" id="MBS4183918.1"/>
    </source>
</evidence>
<feature type="compositionally biased region" description="Basic and acidic residues" evidence="1">
    <location>
        <begin position="93"/>
        <end position="103"/>
    </location>
</feature>
<dbReference type="Gene3D" id="3.10.450.40">
    <property type="match status" value="1"/>
</dbReference>
<keyword evidence="5" id="KW-1185">Reference proteome</keyword>
<dbReference type="AlphaFoldDB" id="A0A942T2B8"/>
<dbReference type="Pfam" id="PF03413">
    <property type="entry name" value="PepSY"/>
    <property type="match status" value="1"/>
</dbReference>
<evidence type="ECO:0000259" key="2">
    <source>
        <dbReference type="Pfam" id="PF03413"/>
    </source>
</evidence>
<evidence type="ECO:0000313" key="4">
    <source>
        <dbReference type="EMBL" id="MCH6265006.1"/>
    </source>
</evidence>
<accession>A0A942T2B8</accession>
<gene>
    <name evidence="4" type="ORF">KHB02_005645</name>
    <name evidence="3" type="ORF">KHB02_21230</name>
</gene>
<name>A0A942T2B8_9BACI</name>